<protein>
    <recommendedName>
        <fullName evidence="3">Nucleotide-diphospho-sugar transferase domain-containing protein</fullName>
    </recommendedName>
</protein>
<evidence type="ECO:0000313" key="1">
    <source>
        <dbReference type="EMBL" id="KXU34162.1"/>
    </source>
</evidence>
<dbReference type="SUPFAM" id="SSF53448">
    <property type="entry name" value="Nucleotide-diphospho-sugar transferases"/>
    <property type="match status" value="1"/>
</dbReference>
<proteinExistence type="predicted"/>
<dbReference type="EMBL" id="LSZP01000060">
    <property type="protein sequence ID" value="KXU34162.1"/>
    <property type="molecule type" value="Genomic_DNA"/>
</dbReference>
<dbReference type="OrthoDB" id="183656at2"/>
<gene>
    <name evidence="1" type="ORF">AXK12_07730</name>
</gene>
<accession>A0A139SHV1</accession>
<evidence type="ECO:0008006" key="3">
    <source>
        <dbReference type="Google" id="ProtNLM"/>
    </source>
</evidence>
<dbReference type="Proteomes" id="UP000071392">
    <property type="component" value="Unassembled WGS sequence"/>
</dbReference>
<reference evidence="1 2" key="1">
    <citation type="submission" date="2016-02" db="EMBL/GenBank/DDBJ databases">
        <authorList>
            <person name="Wen L."/>
            <person name="He K."/>
            <person name="Yang H."/>
        </authorList>
    </citation>
    <scope>NUCLEOTIDE SEQUENCE [LARGE SCALE GENOMIC DNA]</scope>
    <source>
        <strain evidence="1 2">CV41</strain>
    </source>
</reference>
<dbReference type="InterPro" id="IPR029044">
    <property type="entry name" value="Nucleotide-diphossugar_trans"/>
</dbReference>
<evidence type="ECO:0000313" key="2">
    <source>
        <dbReference type="Proteomes" id="UP000071392"/>
    </source>
</evidence>
<keyword evidence="2" id="KW-1185">Reference proteome</keyword>
<dbReference type="STRING" id="1548208.AXK12_07730"/>
<sequence>MMYNNYEKNQELTEKGGREMEQAAYTLPPPSPTKGPAVKIHILTGERHWYQAAFCLWSFAAASGRAVAPVIFDDGSLKLEHIEALKRTFPKLTFVGATQSLDWLDTHLPDSHYPTLRAQHRVNPIYRKLLDIHAGQVEWRLQMDSDILFFRSPEFVLKWYDLPQAQLYLYDIKNAYSASIDYLSELAGRPVLQRVNAGLLGIRSADIDWEQMEFWAKKLTAHGGSAHHVEQTLFALHLSDRECIYPDPKDYVLLPDPPEAIECKAVMHHYVTYARLWHFQKNWRRFVSGSQLS</sequence>
<comment type="caution">
    <text evidence="1">The sequence shown here is derived from an EMBL/GenBank/DDBJ whole genome shotgun (WGS) entry which is preliminary data.</text>
</comment>
<dbReference type="AlphaFoldDB" id="A0A139SHV1"/>
<name>A0A139SHV1_9BACT</name>
<organism evidence="1 2">
    <name type="scientific">Cephaloticoccus capnophilus</name>
    <dbReference type="NCBI Taxonomy" id="1548208"/>
    <lineage>
        <taxon>Bacteria</taxon>
        <taxon>Pseudomonadati</taxon>
        <taxon>Verrucomicrobiota</taxon>
        <taxon>Opitutia</taxon>
        <taxon>Opitutales</taxon>
        <taxon>Opitutaceae</taxon>
        <taxon>Cephaloticoccus</taxon>
    </lineage>
</organism>
<dbReference type="RefSeq" id="WP_068713120.1">
    <property type="nucleotide sequence ID" value="NZ_LSZP01000060.1"/>
</dbReference>